<keyword evidence="9" id="KW-1185">Reference proteome</keyword>
<evidence type="ECO:0000256" key="4">
    <source>
        <dbReference type="ARBA" id="ARBA00022786"/>
    </source>
</evidence>
<dbReference type="GO" id="GO:0034274">
    <property type="term" value="C:Atg12-Atg5-Atg16 complex"/>
    <property type="evidence" value="ECO:0007669"/>
    <property type="project" value="TreeGrafter"/>
</dbReference>
<dbReference type="CDD" id="cd01612">
    <property type="entry name" value="Ubl_ATG12"/>
    <property type="match status" value="1"/>
</dbReference>
<evidence type="ECO:0000313" key="9">
    <source>
        <dbReference type="Proteomes" id="UP000267821"/>
    </source>
</evidence>
<dbReference type="GO" id="GO:0061723">
    <property type="term" value="P:glycophagy"/>
    <property type="evidence" value="ECO:0007669"/>
    <property type="project" value="TreeGrafter"/>
</dbReference>
<dbReference type="STRING" id="1051890.A0A3N4M2K4"/>
<name>A0A3N4M2K4_9PEZI</name>
<comment type="subunit">
    <text evidence="6">Forms a conjugate with ATG5.</text>
</comment>
<gene>
    <name evidence="8" type="ORF">L211DRAFT_837446</name>
</gene>
<dbReference type="GO" id="GO:0097352">
    <property type="term" value="P:autophagosome maturation"/>
    <property type="evidence" value="ECO:0007669"/>
    <property type="project" value="TreeGrafter"/>
</dbReference>
<dbReference type="GO" id="GO:0000045">
    <property type="term" value="P:autophagosome assembly"/>
    <property type="evidence" value="ECO:0007669"/>
    <property type="project" value="InterPro"/>
</dbReference>
<dbReference type="EMBL" id="ML121541">
    <property type="protein sequence ID" value="RPB24525.1"/>
    <property type="molecule type" value="Genomic_DNA"/>
</dbReference>
<comment type="function">
    <text evidence="6">Ubiquitin-like protein involved in cytoplasm to vacuole transport (Cvt), autophagy vesicles formation, mitophagy, and nucleophagy.</text>
</comment>
<dbReference type="InterPro" id="IPR007242">
    <property type="entry name" value="Atg12"/>
</dbReference>
<evidence type="ECO:0000256" key="6">
    <source>
        <dbReference type="RuleBase" id="RU361201"/>
    </source>
</evidence>
<dbReference type="GO" id="GO:0000421">
    <property type="term" value="C:autophagosome membrane"/>
    <property type="evidence" value="ECO:0007669"/>
    <property type="project" value="TreeGrafter"/>
</dbReference>
<keyword evidence="7" id="KW-0732">Signal</keyword>
<protein>
    <recommendedName>
        <fullName evidence="2 6">Ubiquitin-like protein ATG12</fullName>
    </recommendedName>
</protein>
<keyword evidence="4 6" id="KW-0833">Ubl conjugation pathway</keyword>
<keyword evidence="6" id="KW-0653">Protein transport</keyword>
<evidence type="ECO:0000313" key="8">
    <source>
        <dbReference type="EMBL" id="RPB24525.1"/>
    </source>
</evidence>
<accession>A0A3N4M2K4</accession>
<feature type="signal peptide" evidence="7">
    <location>
        <begin position="1"/>
        <end position="18"/>
    </location>
</feature>
<dbReference type="Pfam" id="PF04110">
    <property type="entry name" value="APG12"/>
    <property type="match status" value="1"/>
</dbReference>
<proteinExistence type="inferred from homology"/>
<evidence type="ECO:0000256" key="2">
    <source>
        <dbReference type="ARBA" id="ARBA00015875"/>
    </source>
</evidence>
<dbReference type="OrthoDB" id="10003551at2759"/>
<dbReference type="PANTHER" id="PTHR13385:SF0">
    <property type="entry name" value="UBIQUITIN-LIKE PROTEIN ATG12"/>
    <property type="match status" value="1"/>
</dbReference>
<evidence type="ECO:0000256" key="1">
    <source>
        <dbReference type="ARBA" id="ARBA00007778"/>
    </source>
</evidence>
<dbReference type="GO" id="GO:0015031">
    <property type="term" value="P:protein transport"/>
    <property type="evidence" value="ECO:0007669"/>
    <property type="project" value="UniProtKB-KW"/>
</dbReference>
<dbReference type="InterPro" id="IPR029071">
    <property type="entry name" value="Ubiquitin-like_domsf"/>
</dbReference>
<dbReference type="SUPFAM" id="SSF54236">
    <property type="entry name" value="Ubiquitin-like"/>
    <property type="match status" value="1"/>
</dbReference>
<evidence type="ECO:0000256" key="3">
    <source>
        <dbReference type="ARBA" id="ARBA00022499"/>
    </source>
</evidence>
<keyword evidence="5 6" id="KW-0072">Autophagy</keyword>
<keyword evidence="3 6" id="KW-1017">Isopeptide bond</keyword>
<dbReference type="Proteomes" id="UP000267821">
    <property type="component" value="Unassembled WGS sequence"/>
</dbReference>
<comment type="similarity">
    <text evidence="1 6">Belongs to the ATG12 family.</text>
</comment>
<reference evidence="8 9" key="1">
    <citation type="journal article" date="2018" name="Nat. Ecol. Evol.">
        <title>Pezizomycetes genomes reveal the molecular basis of ectomycorrhizal truffle lifestyle.</title>
        <authorList>
            <person name="Murat C."/>
            <person name="Payen T."/>
            <person name="Noel B."/>
            <person name="Kuo A."/>
            <person name="Morin E."/>
            <person name="Chen J."/>
            <person name="Kohler A."/>
            <person name="Krizsan K."/>
            <person name="Balestrini R."/>
            <person name="Da Silva C."/>
            <person name="Montanini B."/>
            <person name="Hainaut M."/>
            <person name="Levati E."/>
            <person name="Barry K.W."/>
            <person name="Belfiori B."/>
            <person name="Cichocki N."/>
            <person name="Clum A."/>
            <person name="Dockter R.B."/>
            <person name="Fauchery L."/>
            <person name="Guy J."/>
            <person name="Iotti M."/>
            <person name="Le Tacon F."/>
            <person name="Lindquist E.A."/>
            <person name="Lipzen A."/>
            <person name="Malagnac F."/>
            <person name="Mello A."/>
            <person name="Molinier V."/>
            <person name="Miyauchi S."/>
            <person name="Poulain J."/>
            <person name="Riccioni C."/>
            <person name="Rubini A."/>
            <person name="Sitrit Y."/>
            <person name="Splivallo R."/>
            <person name="Traeger S."/>
            <person name="Wang M."/>
            <person name="Zifcakova L."/>
            <person name="Wipf D."/>
            <person name="Zambonelli A."/>
            <person name="Paolocci F."/>
            <person name="Nowrousian M."/>
            <person name="Ottonello S."/>
            <person name="Baldrian P."/>
            <person name="Spatafora J.W."/>
            <person name="Henrissat B."/>
            <person name="Nagy L.G."/>
            <person name="Aury J.M."/>
            <person name="Wincker P."/>
            <person name="Grigoriev I.V."/>
            <person name="Bonfante P."/>
            <person name="Martin F.M."/>
        </authorList>
    </citation>
    <scope>NUCLEOTIDE SEQUENCE [LARGE SCALE GENOMIC DNA]</scope>
    <source>
        <strain evidence="8 9">ATCC MYA-4762</strain>
    </source>
</reference>
<dbReference type="GO" id="GO:0000422">
    <property type="term" value="P:autophagy of mitochondrion"/>
    <property type="evidence" value="ECO:0007669"/>
    <property type="project" value="TreeGrafter"/>
</dbReference>
<dbReference type="InParanoid" id="A0A3N4M2K4"/>
<dbReference type="AlphaFoldDB" id="A0A3N4M2K4"/>
<evidence type="ECO:0000256" key="5">
    <source>
        <dbReference type="ARBA" id="ARBA00023006"/>
    </source>
</evidence>
<sequence>MALTTSILLTSLPPDVTAALAIATAPPPQNDKVTIRFQSIGNAPMLKRKVFRISSGAKFGKVVAFLRKQLGMDEGGAPGEGLWCYVNQSFAPGLDAEVGGLWRVSS</sequence>
<keyword evidence="6" id="KW-0813">Transport</keyword>
<dbReference type="Gene3D" id="3.10.20.90">
    <property type="entry name" value="Phosphatidylinositol 3-kinase Catalytic Subunit, Chain A, domain 1"/>
    <property type="match status" value="1"/>
</dbReference>
<comment type="subcellular location">
    <subcellularLocation>
        <location evidence="6">Preautophagosomal structure membrane</location>
        <topology evidence="6">Peripheral membrane protein</topology>
    </subcellularLocation>
</comment>
<dbReference type="GO" id="GO:0019776">
    <property type="term" value="F:Atg8-family ligase activity"/>
    <property type="evidence" value="ECO:0007669"/>
    <property type="project" value="TreeGrafter"/>
</dbReference>
<feature type="chain" id="PRO_5018198010" description="Ubiquitin-like protein ATG12" evidence="7">
    <location>
        <begin position="19"/>
        <end position="106"/>
    </location>
</feature>
<evidence type="ECO:0000256" key="7">
    <source>
        <dbReference type="SAM" id="SignalP"/>
    </source>
</evidence>
<dbReference type="PANTHER" id="PTHR13385">
    <property type="entry name" value="AUTOPHAGY PROTEIN 12"/>
    <property type="match status" value="1"/>
</dbReference>
<dbReference type="GO" id="GO:0034045">
    <property type="term" value="C:phagophore assembly site membrane"/>
    <property type="evidence" value="ECO:0007669"/>
    <property type="project" value="UniProtKB-SubCell"/>
</dbReference>
<organism evidence="8 9">
    <name type="scientific">Terfezia boudieri ATCC MYA-4762</name>
    <dbReference type="NCBI Taxonomy" id="1051890"/>
    <lineage>
        <taxon>Eukaryota</taxon>
        <taxon>Fungi</taxon>
        <taxon>Dikarya</taxon>
        <taxon>Ascomycota</taxon>
        <taxon>Pezizomycotina</taxon>
        <taxon>Pezizomycetes</taxon>
        <taxon>Pezizales</taxon>
        <taxon>Pezizaceae</taxon>
        <taxon>Terfezia</taxon>
    </lineage>
</organism>
<keyword evidence="6" id="KW-0472">Membrane</keyword>
<dbReference type="GO" id="GO:0034727">
    <property type="term" value="P:piecemeal microautophagy of the nucleus"/>
    <property type="evidence" value="ECO:0007669"/>
    <property type="project" value="TreeGrafter"/>
</dbReference>